<keyword evidence="4" id="KW-0159">Chromosome partition</keyword>
<dbReference type="GO" id="GO:0005634">
    <property type="term" value="C:nucleus"/>
    <property type="evidence" value="ECO:0007669"/>
    <property type="project" value="InterPro"/>
</dbReference>
<evidence type="ECO:0000256" key="3">
    <source>
        <dbReference type="ARBA" id="ARBA00022801"/>
    </source>
</evidence>
<proteinExistence type="predicted"/>
<evidence type="ECO:0000313" key="8">
    <source>
        <dbReference type="Proteomes" id="UP000243052"/>
    </source>
</evidence>
<dbReference type="PANTHER" id="PTHR12792:SF0">
    <property type="entry name" value="SEPARIN"/>
    <property type="match status" value="1"/>
</dbReference>
<dbReference type="InterPro" id="IPR005314">
    <property type="entry name" value="Peptidase_C50"/>
</dbReference>
<dbReference type="GO" id="GO:0044732">
    <property type="term" value="C:mitotic spindle pole body"/>
    <property type="evidence" value="ECO:0007669"/>
    <property type="project" value="TreeGrafter"/>
</dbReference>
<dbReference type="EC" id="3.4.22.49" evidence="2"/>
<evidence type="ECO:0000256" key="2">
    <source>
        <dbReference type="ARBA" id="ARBA00012489"/>
    </source>
</evidence>
<dbReference type="OrthoDB" id="10255632at2759"/>
<comment type="catalytic activity">
    <reaction evidence="1">
        <text>All bonds known to be hydrolyzed by this endopeptidase have arginine in P1 and an acidic residue in P4. P6 is often occupied by an acidic residue or by a hydroxy-amino-acid residue, the phosphorylation of which enhances cleavage.</text>
        <dbReference type="EC" id="3.4.22.49"/>
    </reaction>
</comment>
<dbReference type="EMBL" id="CP014244">
    <property type="protein sequence ID" value="AMD20691.1"/>
    <property type="molecule type" value="Genomic_DNA"/>
</dbReference>
<dbReference type="RefSeq" id="XP_017987687.1">
    <property type="nucleotide sequence ID" value="XM_018131735.1"/>
</dbReference>
<organism evidence="7 8">
    <name type="scientific">Eremothecium sinecaudum</name>
    <dbReference type="NCBI Taxonomy" id="45286"/>
    <lineage>
        <taxon>Eukaryota</taxon>
        <taxon>Fungi</taxon>
        <taxon>Dikarya</taxon>
        <taxon>Ascomycota</taxon>
        <taxon>Saccharomycotina</taxon>
        <taxon>Saccharomycetes</taxon>
        <taxon>Saccharomycetales</taxon>
        <taxon>Saccharomycetaceae</taxon>
        <taxon>Eremothecium</taxon>
    </lineage>
</organism>
<dbReference type="PROSITE" id="PS51700">
    <property type="entry name" value="SEPARIN"/>
    <property type="match status" value="1"/>
</dbReference>
<protein>
    <recommendedName>
        <fullName evidence="2">separase</fullName>
        <ecNumber evidence="2">3.4.22.49</ecNumber>
    </recommendedName>
</protein>
<evidence type="ECO:0000256" key="5">
    <source>
        <dbReference type="SAM" id="MobiDB-lite"/>
    </source>
</evidence>
<dbReference type="STRING" id="45286.A0A0X8HSL1"/>
<dbReference type="Pfam" id="PF03568">
    <property type="entry name" value="Separin_C"/>
    <property type="match status" value="1"/>
</dbReference>
<accession>A0A0X8HSL1</accession>
<dbReference type="GO" id="GO:0004197">
    <property type="term" value="F:cysteine-type endopeptidase activity"/>
    <property type="evidence" value="ECO:0007669"/>
    <property type="project" value="InterPro"/>
</dbReference>
<reference evidence="7 8" key="1">
    <citation type="submission" date="2016-01" db="EMBL/GenBank/DDBJ databases">
        <title>Genome sequence of the yeast Holleya sinecauda.</title>
        <authorList>
            <person name="Dietrich F.S."/>
        </authorList>
    </citation>
    <scope>NUCLEOTIDE SEQUENCE [LARGE SCALE GENOMIC DNA]</scope>
    <source>
        <strain evidence="7 8">ATCC 58844</strain>
    </source>
</reference>
<evidence type="ECO:0000256" key="4">
    <source>
        <dbReference type="ARBA" id="ARBA00022829"/>
    </source>
</evidence>
<feature type="compositionally biased region" description="Polar residues" evidence="5">
    <location>
        <begin position="1001"/>
        <end position="1011"/>
    </location>
</feature>
<keyword evidence="3" id="KW-0378">Hydrolase</keyword>
<evidence type="ECO:0000313" key="7">
    <source>
        <dbReference type="EMBL" id="AMD20691.1"/>
    </source>
</evidence>
<dbReference type="Proteomes" id="UP000243052">
    <property type="component" value="Chromosome iv"/>
</dbReference>
<dbReference type="GO" id="GO:0006508">
    <property type="term" value="P:proteolysis"/>
    <property type="evidence" value="ECO:0007669"/>
    <property type="project" value="InterPro"/>
</dbReference>
<feature type="region of interest" description="Disordered" evidence="5">
    <location>
        <begin position="991"/>
        <end position="1021"/>
    </location>
</feature>
<dbReference type="GO" id="GO:0005737">
    <property type="term" value="C:cytoplasm"/>
    <property type="evidence" value="ECO:0007669"/>
    <property type="project" value="TreeGrafter"/>
</dbReference>
<keyword evidence="8" id="KW-1185">Reference proteome</keyword>
<sequence>MARDKEVLNVINLNTPITRNTCRAVLNGSLKQDNGAEITGNNVLKFSERANFNLADDIRQVYDFCRNFDLDLLDQIHMTIKDVYKELKKRHKLEHIKDLTKQHMFIIIKILDSGKPSLASREIQCLYNETNYEQVDNLADILFADFTISNKWYLSNLKILVMQLILKLKQIENFRSLLVELFARDERYLLYDKKIKIHTIAKLLLNFFSLLPNYKILFALKFLQYVGQFNLEFSIYIKNMDLGKFQAQIIKMARSNTENNMPYIEVYYRSYSKYMTSVDKIMLQDIITGERAQPDVDYEDHIKLQELTRDNISIKDETLNRLTKKISSNLLKAFRAPQGYPTALEIFINCCNLKYAKIQKHHVILLDKIVVVINSNLTKLPLDRVYPILTALAEYFINIKEYKRLNNIVSLSFNAYLTTKTEKFIKLAARLELFLFMSVNQDRSMFNTFAKFISNTSGELALSLFKQCFNVHIMFADTTLAGLWDICLVRSVKCFKKLRLTNFIEFSNASEPMLVLLYSGFPLNYHKIPYTQWSPLSKMLFVTVNGVEKFDSVDVNCKIKSLDTLAGDEVLIKSTYRLNLEMQSHSVLNLSNIIHLYISRWASTISKDACISGFEITFVRALIQYLKFNKFYKKIIELGQLVKSKSEYYKPFENDVKIWLLEAYSALRMVEATNLQTESVLKMYNPKTIYDGSFTELCEYLYARLLVISWQKNYHEFNTLINDLKSNRPELFDINNTSMLPVAQFLKVLLLITRIEKTASDLQFYTNNMVESLIEAKRALKLCQSLIKKQEKLSNFNRLEVVSILEGLFSQVINIYIHVGISKDCEFYVKEYLNVIGNLKDSTPVFDCLCFVHDYYKITDQISLRISSLEELNKTFDKLDASENIDALTKFMYYNYEIEKLTSSLELFFSGDLHDTLLVDQWKLRLGIVIDDTRGLSNFKALNDVNKSKELYARILKQMDTDPFFRNMGETVIAIPSCSDPLTQEIRPSTLSKFPVPLGSPASSPRPSTLTPRGRSTKPKFDRASAVNTLQMIKRLVETLTLDGMKNHQISNVSDLFSLCLSLLSNISSKCNLKTSLIERNTLCELPRYMPMYYDKIFSTVGNEIYDTFQPNKIGGSQTPLELTKGEYNGIQNNFKNWEQNFNIISIKICDYTGNLLLSKVDTISNKNVNLRLPLNRHQSRDLSQDTISYASLMEELNDIVNKSNETASAEVTSKIKTKEERREWWQKRYNLDRRMHDLLKRIEDSWICGFRGFFENDLIEPELFESFKAGLRDILQQNLPTRKQFGNHSMFLQFDEFIYGMFLKLDIRSFPYEQSVDMLDDLIYFVFDTLLFHGEENAYDEIDTHVIQVQLEELINEYRAKIVSTQSKIQHTFLLIDSGCHLVPWESLSFFRGTSVSRIPSIKYLTDLLTTFNGAVSPEIELDSSLGVVINPQGDLNKTEQRFTGLFSELCHKLPDSQLIIGSKPDENTFLDIVTKSSSFIYIGHGGGEQFIRSKTLKLQNKLAPSFLLGCSSAYMKHYGKLEPTSTLFSYLLGGCPMVVGNLWDVTDKDIDAFSESMFKMLGFFPGESGNLEQKNVSEAISQSRDICHLKYLNGAAPVVYGLPLKYHVAFN</sequence>
<dbReference type="GO" id="GO:0072686">
    <property type="term" value="C:mitotic spindle"/>
    <property type="evidence" value="ECO:0007669"/>
    <property type="project" value="TreeGrafter"/>
</dbReference>
<dbReference type="GO" id="GO:0051307">
    <property type="term" value="P:meiotic chromosome separation"/>
    <property type="evidence" value="ECO:0007669"/>
    <property type="project" value="TreeGrafter"/>
</dbReference>
<dbReference type="InterPro" id="IPR030397">
    <property type="entry name" value="SEPARIN_core_dom"/>
</dbReference>
<dbReference type="GeneID" id="28723949"/>
<feature type="domain" description="Peptidase C50" evidence="6">
    <location>
        <begin position="1424"/>
        <end position="1523"/>
    </location>
</feature>
<dbReference type="PANTHER" id="PTHR12792">
    <property type="entry name" value="EXTRA SPINDLE POLES 1-RELATED"/>
    <property type="match status" value="1"/>
</dbReference>
<evidence type="ECO:0000256" key="1">
    <source>
        <dbReference type="ARBA" id="ARBA00000451"/>
    </source>
</evidence>
<evidence type="ECO:0000259" key="6">
    <source>
        <dbReference type="PROSITE" id="PS51700"/>
    </source>
</evidence>
<name>A0A0X8HSL1_9SACH</name>
<gene>
    <name evidence="7" type="ORF">AW171_hschr42596</name>
</gene>